<dbReference type="RefSeq" id="XP_047755293.1">
    <property type="nucleotide sequence ID" value="XM_047901404.1"/>
</dbReference>
<reference evidence="1" key="1">
    <citation type="submission" date="2021-12" db="EMBL/GenBank/DDBJ databases">
        <authorList>
            <person name="Zaccaron A."/>
            <person name="Stergiopoulos I."/>
        </authorList>
    </citation>
    <scope>NUCLEOTIDE SEQUENCE</scope>
    <source>
        <strain evidence="1">Race5_Kim</strain>
    </source>
</reference>
<gene>
    <name evidence="1" type="ORF">CLAFUR5_02256</name>
</gene>
<protein>
    <submittedName>
        <fullName evidence="1">Uncharacterized protein</fullName>
    </submittedName>
</protein>
<organism evidence="1 2">
    <name type="scientific">Passalora fulva</name>
    <name type="common">Tomato leaf mold</name>
    <name type="synonym">Cladosporium fulvum</name>
    <dbReference type="NCBI Taxonomy" id="5499"/>
    <lineage>
        <taxon>Eukaryota</taxon>
        <taxon>Fungi</taxon>
        <taxon>Dikarya</taxon>
        <taxon>Ascomycota</taxon>
        <taxon>Pezizomycotina</taxon>
        <taxon>Dothideomycetes</taxon>
        <taxon>Dothideomycetidae</taxon>
        <taxon>Mycosphaerellales</taxon>
        <taxon>Mycosphaerellaceae</taxon>
        <taxon>Fulvia</taxon>
    </lineage>
</organism>
<keyword evidence="2" id="KW-1185">Reference proteome</keyword>
<dbReference type="KEGG" id="ffu:CLAFUR5_02256"/>
<sequence length="105" mass="11979">MEIDDEKVLARASAHHHGHVSFCKEMYLFLCDTGVLAAAPTGIRRGDVLYFLPGFSCPFVVLRGRNEQWEMVSLAWLGPLKLVPSCFTRRGIVFERERWEGLKIV</sequence>
<dbReference type="AlphaFoldDB" id="A0A9Q8L4Y4"/>
<dbReference type="GeneID" id="71982134"/>
<accession>A0A9Q8L4Y4</accession>
<evidence type="ECO:0000313" key="1">
    <source>
        <dbReference type="EMBL" id="UJO10927.1"/>
    </source>
</evidence>
<evidence type="ECO:0000313" key="2">
    <source>
        <dbReference type="Proteomes" id="UP000756132"/>
    </source>
</evidence>
<proteinExistence type="predicted"/>
<dbReference type="Proteomes" id="UP000756132">
    <property type="component" value="Chromosome 1"/>
</dbReference>
<name>A0A9Q8L4Y4_PASFU</name>
<dbReference type="EMBL" id="CP090163">
    <property type="protein sequence ID" value="UJO10927.1"/>
    <property type="molecule type" value="Genomic_DNA"/>
</dbReference>
<reference evidence="1" key="2">
    <citation type="journal article" date="2022" name="Microb. Genom.">
        <title>A chromosome-scale genome assembly of the tomato pathogen Cladosporium fulvum reveals a compartmentalized genome architecture and the presence of a dispensable chromosome.</title>
        <authorList>
            <person name="Zaccaron A.Z."/>
            <person name="Chen L.H."/>
            <person name="Samaras A."/>
            <person name="Stergiopoulos I."/>
        </authorList>
    </citation>
    <scope>NUCLEOTIDE SEQUENCE</scope>
    <source>
        <strain evidence="1">Race5_Kim</strain>
    </source>
</reference>